<dbReference type="OrthoDB" id="10294078at2759"/>
<organism evidence="2 3">
    <name type="scientific">Endocarpon pusillum</name>
    <dbReference type="NCBI Taxonomy" id="364733"/>
    <lineage>
        <taxon>Eukaryota</taxon>
        <taxon>Fungi</taxon>
        <taxon>Dikarya</taxon>
        <taxon>Ascomycota</taxon>
        <taxon>Pezizomycotina</taxon>
        <taxon>Eurotiomycetes</taxon>
        <taxon>Chaetothyriomycetidae</taxon>
        <taxon>Verrucariales</taxon>
        <taxon>Verrucariaceae</taxon>
        <taxon>Endocarpon</taxon>
    </lineage>
</organism>
<comment type="caution">
    <text evidence="2">The sequence shown here is derived from an EMBL/GenBank/DDBJ whole genome shotgun (WGS) entry which is preliminary data.</text>
</comment>
<feature type="compositionally biased region" description="Polar residues" evidence="1">
    <location>
        <begin position="11"/>
        <end position="20"/>
    </location>
</feature>
<reference evidence="2" key="1">
    <citation type="submission" date="2020-02" db="EMBL/GenBank/DDBJ databases">
        <authorList>
            <person name="Palmer J.M."/>
        </authorList>
    </citation>
    <scope>NUCLEOTIDE SEQUENCE</scope>
    <source>
        <strain evidence="2">EPUS1.4</strain>
        <tissue evidence="2">Thallus</tissue>
    </source>
</reference>
<proteinExistence type="predicted"/>
<name>A0A8H7E237_9EURO</name>
<accession>A0A8H7E237</accession>
<sequence length="119" mass="13330">MHHEFRALPTPISSTNAPPTSDGTTIDLIYLTKRHHHYRLLLCKLSKDSSPSSHALLCTTPTNRTFPAFIYLHISFWDLSLQAPFLEMCLAGLTSALFRGDDNDGDVIIIASRVGRYQT</sequence>
<evidence type="ECO:0000256" key="1">
    <source>
        <dbReference type="SAM" id="MobiDB-lite"/>
    </source>
</evidence>
<dbReference type="Proteomes" id="UP000606974">
    <property type="component" value="Unassembled WGS sequence"/>
</dbReference>
<dbReference type="EMBL" id="JAACFV010000084">
    <property type="protein sequence ID" value="KAF7506577.1"/>
    <property type="molecule type" value="Genomic_DNA"/>
</dbReference>
<evidence type="ECO:0000313" key="3">
    <source>
        <dbReference type="Proteomes" id="UP000606974"/>
    </source>
</evidence>
<feature type="region of interest" description="Disordered" evidence="1">
    <location>
        <begin position="1"/>
        <end position="20"/>
    </location>
</feature>
<gene>
    <name evidence="2" type="ORF">GJ744_011614</name>
</gene>
<dbReference type="AlphaFoldDB" id="A0A8H7E237"/>
<evidence type="ECO:0000313" key="2">
    <source>
        <dbReference type="EMBL" id="KAF7506577.1"/>
    </source>
</evidence>
<protein>
    <submittedName>
        <fullName evidence="2">Uncharacterized protein</fullName>
    </submittedName>
</protein>
<keyword evidence="3" id="KW-1185">Reference proteome</keyword>